<gene>
    <name evidence="8" type="ORF">WJX81_001135</name>
</gene>
<dbReference type="InterPro" id="IPR015424">
    <property type="entry name" value="PyrdxlP-dep_Trfase"/>
</dbReference>
<dbReference type="GO" id="GO:0016831">
    <property type="term" value="F:carboxy-lyase activity"/>
    <property type="evidence" value="ECO:0007669"/>
    <property type="project" value="UniProtKB-KW"/>
</dbReference>
<dbReference type="GO" id="GO:0030170">
    <property type="term" value="F:pyridoxal phosphate binding"/>
    <property type="evidence" value="ECO:0007669"/>
    <property type="project" value="InterPro"/>
</dbReference>
<dbReference type="Gene3D" id="3.90.1150.10">
    <property type="entry name" value="Aspartate Aminotransferase, domain 1"/>
    <property type="match status" value="1"/>
</dbReference>
<dbReference type="Gene3D" id="3.40.640.10">
    <property type="entry name" value="Type I PLP-dependent aspartate aminotransferase-like (Major domain)"/>
    <property type="match status" value="1"/>
</dbReference>
<dbReference type="AlphaFoldDB" id="A0AAW1RC41"/>
<dbReference type="PRINTS" id="PR00800">
    <property type="entry name" value="YHDCRBOXLASE"/>
</dbReference>
<evidence type="ECO:0000256" key="7">
    <source>
        <dbReference type="RuleBase" id="RU000382"/>
    </source>
</evidence>
<dbReference type="InterPro" id="IPR002129">
    <property type="entry name" value="PyrdxlP-dep_de-COase"/>
</dbReference>
<keyword evidence="9" id="KW-1185">Reference proteome</keyword>
<evidence type="ECO:0000256" key="5">
    <source>
        <dbReference type="ARBA" id="ARBA00023239"/>
    </source>
</evidence>
<evidence type="ECO:0000313" key="8">
    <source>
        <dbReference type="EMBL" id="KAK9831397.1"/>
    </source>
</evidence>
<evidence type="ECO:0000256" key="6">
    <source>
        <dbReference type="PIRSR" id="PIRSR602129-50"/>
    </source>
</evidence>
<dbReference type="InterPro" id="IPR010977">
    <property type="entry name" value="Aromatic_deC"/>
</dbReference>
<dbReference type="Proteomes" id="UP001445335">
    <property type="component" value="Unassembled WGS sequence"/>
</dbReference>
<accession>A0AAW1RC41</accession>
<dbReference type="GO" id="GO:0019752">
    <property type="term" value="P:carboxylic acid metabolic process"/>
    <property type="evidence" value="ECO:0007669"/>
    <property type="project" value="InterPro"/>
</dbReference>
<dbReference type="Pfam" id="PF00282">
    <property type="entry name" value="Pyridoxal_deC"/>
    <property type="match status" value="1"/>
</dbReference>
<dbReference type="InterPro" id="IPR015422">
    <property type="entry name" value="PyrdxlP-dep_Trfase_small"/>
</dbReference>
<dbReference type="InterPro" id="IPR015421">
    <property type="entry name" value="PyrdxlP-dep_Trfase_major"/>
</dbReference>
<keyword evidence="5 7" id="KW-0456">Lyase</keyword>
<dbReference type="PANTHER" id="PTHR11999:SF70">
    <property type="entry name" value="MIP05841P"/>
    <property type="match status" value="1"/>
</dbReference>
<reference evidence="8 9" key="1">
    <citation type="journal article" date="2024" name="Nat. Commun.">
        <title>Phylogenomics reveals the evolutionary origins of lichenization in chlorophyte algae.</title>
        <authorList>
            <person name="Puginier C."/>
            <person name="Libourel C."/>
            <person name="Otte J."/>
            <person name="Skaloud P."/>
            <person name="Haon M."/>
            <person name="Grisel S."/>
            <person name="Petersen M."/>
            <person name="Berrin J.G."/>
            <person name="Delaux P.M."/>
            <person name="Dal Grande F."/>
            <person name="Keller J."/>
        </authorList>
    </citation>
    <scope>NUCLEOTIDE SEQUENCE [LARGE SCALE GENOMIC DNA]</scope>
    <source>
        <strain evidence="8 9">SAG 245.80</strain>
    </source>
</reference>
<dbReference type="FunFam" id="1.20.1340.10:FF:000001">
    <property type="entry name" value="Histidine decarboxylase"/>
    <property type="match status" value="1"/>
</dbReference>
<dbReference type="PROSITE" id="PS00392">
    <property type="entry name" value="DDC_GAD_HDC_YDC"/>
    <property type="match status" value="1"/>
</dbReference>
<dbReference type="CDD" id="cd06450">
    <property type="entry name" value="DOPA_deC_like"/>
    <property type="match status" value="1"/>
</dbReference>
<dbReference type="EMBL" id="JALJOU010000046">
    <property type="protein sequence ID" value="KAK9831397.1"/>
    <property type="molecule type" value="Genomic_DNA"/>
</dbReference>
<dbReference type="Gene3D" id="1.20.1340.10">
    <property type="entry name" value="dopa decarboxylase, N-terminal domain"/>
    <property type="match status" value="1"/>
</dbReference>
<sequence>MDIEEFRRRGKEMVDLMCNYYTTVHERPVRSQVEPGYLRPLLPDAAPAEGESFDDILSDVQSHILPGITHWQSPSFFAYFSANSSPPGLLGEMLSSALNTIGFSWITSPASTELETIVLDWLGKLLGLPHAFLAVGPDGKLGRGGGVIQSTASEATLVALLAARSRAMAGRPPEDALRLVAYSSDQAHSCMQKACMISGTRHMRQLRARADRAWALDPEDLQAAVEADVAAGLIPFYLVATFGTTSSCAVDPLRPLGELAARHGMWMHVDAAYAGVAAILPEQRAGLDGLELAHSFDTNCHKWLLVNFDCSCLWVRDAEPLKEALSLTPHFLRAKGNALDYKDWQVPLGRRFRALKLWFVLRTYGRAGLQAYLRHHLALAATVEARVRADARFELAAPPRFALVCFRLKGASCEQNAALIESVNQTGRAFLSHTELGSQYTLRFAISGAQTQACHVDAAWQLVADKASELLGAQHL</sequence>
<dbReference type="FunFam" id="3.40.640.10:FF:000025">
    <property type="entry name" value="Histidine decarboxylase"/>
    <property type="match status" value="1"/>
</dbReference>
<evidence type="ECO:0000313" key="9">
    <source>
        <dbReference type="Proteomes" id="UP001445335"/>
    </source>
</evidence>
<dbReference type="GO" id="GO:0006520">
    <property type="term" value="P:amino acid metabolic process"/>
    <property type="evidence" value="ECO:0007669"/>
    <property type="project" value="InterPro"/>
</dbReference>
<evidence type="ECO:0000256" key="4">
    <source>
        <dbReference type="ARBA" id="ARBA00022898"/>
    </source>
</evidence>
<organism evidence="8 9">
    <name type="scientific">Elliptochloris bilobata</name>
    <dbReference type="NCBI Taxonomy" id="381761"/>
    <lineage>
        <taxon>Eukaryota</taxon>
        <taxon>Viridiplantae</taxon>
        <taxon>Chlorophyta</taxon>
        <taxon>core chlorophytes</taxon>
        <taxon>Trebouxiophyceae</taxon>
        <taxon>Trebouxiophyceae incertae sedis</taxon>
        <taxon>Elliptochloris clade</taxon>
        <taxon>Elliptochloris</taxon>
    </lineage>
</organism>
<dbReference type="GO" id="GO:0005737">
    <property type="term" value="C:cytoplasm"/>
    <property type="evidence" value="ECO:0007669"/>
    <property type="project" value="TreeGrafter"/>
</dbReference>
<evidence type="ECO:0000256" key="3">
    <source>
        <dbReference type="ARBA" id="ARBA00022793"/>
    </source>
</evidence>
<feature type="modified residue" description="N6-(pyridoxal phosphate)lysine" evidence="6">
    <location>
        <position position="302"/>
    </location>
</feature>
<evidence type="ECO:0000256" key="2">
    <source>
        <dbReference type="ARBA" id="ARBA00009533"/>
    </source>
</evidence>
<proteinExistence type="inferred from homology"/>
<name>A0AAW1RC41_9CHLO</name>
<comment type="caution">
    <text evidence="8">The sequence shown here is derived from an EMBL/GenBank/DDBJ whole genome shotgun (WGS) entry which is preliminary data.</text>
</comment>
<evidence type="ECO:0000256" key="1">
    <source>
        <dbReference type="ARBA" id="ARBA00001933"/>
    </source>
</evidence>
<dbReference type="SUPFAM" id="SSF53383">
    <property type="entry name" value="PLP-dependent transferases"/>
    <property type="match status" value="1"/>
</dbReference>
<dbReference type="PANTHER" id="PTHR11999">
    <property type="entry name" value="GROUP II PYRIDOXAL-5-PHOSPHATE DECARBOXYLASE"/>
    <property type="match status" value="1"/>
</dbReference>
<dbReference type="InterPro" id="IPR021115">
    <property type="entry name" value="Pyridoxal-P_BS"/>
</dbReference>
<comment type="similarity">
    <text evidence="2 7">Belongs to the group II decarboxylase family.</text>
</comment>
<protein>
    <recommendedName>
        <fullName evidence="10">Aromatic-L-amino-acid decarboxylase</fullName>
    </recommendedName>
</protein>
<comment type="cofactor">
    <cofactor evidence="1 6 7">
        <name>pyridoxal 5'-phosphate</name>
        <dbReference type="ChEBI" id="CHEBI:597326"/>
    </cofactor>
</comment>
<keyword evidence="3" id="KW-0210">Decarboxylase</keyword>
<evidence type="ECO:0008006" key="10">
    <source>
        <dbReference type="Google" id="ProtNLM"/>
    </source>
</evidence>
<keyword evidence="4 6" id="KW-0663">Pyridoxal phosphate</keyword>